<dbReference type="GO" id="GO:0005085">
    <property type="term" value="F:guanyl-nucleotide exchange factor activity"/>
    <property type="evidence" value="ECO:0007669"/>
    <property type="project" value="UniProtKB-KW"/>
</dbReference>
<dbReference type="GO" id="GO:0005856">
    <property type="term" value="C:cytoskeleton"/>
    <property type="evidence" value="ECO:0007669"/>
    <property type="project" value="UniProtKB-SubCell"/>
</dbReference>
<keyword evidence="3" id="KW-0344">Guanine-nucleotide releasing factor</keyword>
<evidence type="ECO:0000259" key="11">
    <source>
        <dbReference type="PROSITE" id="PS50178"/>
    </source>
</evidence>
<evidence type="ECO:0000256" key="7">
    <source>
        <dbReference type="ARBA" id="ARBA00023212"/>
    </source>
</evidence>
<evidence type="ECO:0000256" key="1">
    <source>
        <dbReference type="ARBA" id="ARBA00004245"/>
    </source>
</evidence>
<dbReference type="PROSITE" id="PS50178">
    <property type="entry name" value="ZF_FYVE"/>
    <property type="match status" value="1"/>
</dbReference>
<dbReference type="SMART" id="SM00064">
    <property type="entry name" value="FYVE"/>
    <property type="match status" value="1"/>
</dbReference>
<evidence type="ECO:0000256" key="8">
    <source>
        <dbReference type="PROSITE-ProRule" id="PRU00091"/>
    </source>
</evidence>
<dbReference type="InterPro" id="IPR000306">
    <property type="entry name" value="Znf_FYVE"/>
</dbReference>
<dbReference type="InterPro" id="IPR013083">
    <property type="entry name" value="Znf_RING/FYVE/PHD"/>
</dbReference>
<dbReference type="PANTHER" id="PTHR12673">
    <property type="entry name" value="FACIOGENITAL DYSPLASIA PROTEIN"/>
    <property type="match status" value="1"/>
</dbReference>
<dbReference type="PROSITE" id="PS50010">
    <property type="entry name" value="DH_2"/>
    <property type="match status" value="1"/>
</dbReference>
<evidence type="ECO:0000313" key="12">
    <source>
        <dbReference type="Proteomes" id="UP000887565"/>
    </source>
</evidence>
<dbReference type="InterPro" id="IPR001849">
    <property type="entry name" value="PH_domain"/>
</dbReference>
<dbReference type="Pfam" id="PF00621">
    <property type="entry name" value="RhoGEF"/>
    <property type="match status" value="1"/>
</dbReference>
<keyword evidence="6" id="KW-0862">Zinc</keyword>
<dbReference type="InterPro" id="IPR051092">
    <property type="entry name" value="FYVE_RhoGEF_PH"/>
</dbReference>
<dbReference type="InterPro" id="IPR017455">
    <property type="entry name" value="Znf_FYVE-rel"/>
</dbReference>
<feature type="domain" description="PH" evidence="9">
    <location>
        <begin position="582"/>
        <end position="719"/>
    </location>
</feature>
<name>A0A915IL29_ROMCU</name>
<dbReference type="Gene3D" id="2.30.29.30">
    <property type="entry name" value="Pleckstrin-homology domain (PH domain)/Phosphotyrosine-binding domain (PTB)"/>
    <property type="match status" value="2"/>
</dbReference>
<sequence length="725" mass="82426">VSDLVKVLENNFSLKPPVIGYNLLGKTRASSIQYQSNGNLIRPVKVCHESSSSRVLFLKPTYADATKSDLLNTEGKIPLLRQKPRLPPKPAHLSPGNSMLNTYISKNFNFTPSPSSSNDTACIEVPIWSNAVSSQKNVHADYFKNLILKNVRRRHSWNGSSCIRAPLKNTHQLKMDEDKPNMASVLIDTGPFIKMSQQFICQKSTFCENIIEICRSNVDFRNATKDFEMKYFNGLLITHQMDCVHQRICRYPLLLSSYMKHLPIDSEEYGRADRAKKLMETIARHIEDGLAKDDEMRILLEIQRRISVGGGLTSKYELITPGRRFLKEGEILKHSRKEIQSRVLLLFTDVLLYCAYALGSSNLTIRYDFDLATLKLHIPTSTGDPDDNCFHIIGKKRSIMVLTRSRHELIEWTNAIKDACSRLICNKDCVENFNRTPNTGLAKQISKFASYTELGKVAPVWIPDDRVTMCQNCKVNFTKFRRRHHCRACGKVICSDCCGEAPLEYVNFSSKIVCPKCYNSLMQAADIRTADKSMTNSVTLMKLSNSAQSHLVSFKRPKNMLQPDDEMDCVLNATDIDLNQNDIILNGYLFCSENKSNFVRYWSVLRTNCVLELYSAPGSENPRLDTEILKDPICKRSLVLISYDLIVNDGTNIEIADVVNMVDSCESKKFVESFKLIHDNQIVVSNRKSKYDCRIQFTFKADSAKLTTKWVHAILNSMGAFRLSK</sequence>
<dbReference type="PROSITE" id="PS50003">
    <property type="entry name" value="PH_DOMAIN"/>
    <property type="match status" value="2"/>
</dbReference>
<feature type="domain" description="DH" evidence="10">
    <location>
        <begin position="246"/>
        <end position="289"/>
    </location>
</feature>
<dbReference type="SMART" id="SM00233">
    <property type="entry name" value="PH"/>
    <property type="match status" value="2"/>
</dbReference>
<evidence type="ECO:0000256" key="4">
    <source>
        <dbReference type="ARBA" id="ARBA00022723"/>
    </source>
</evidence>
<evidence type="ECO:0000259" key="9">
    <source>
        <dbReference type="PROSITE" id="PS50003"/>
    </source>
</evidence>
<dbReference type="AlphaFoldDB" id="A0A915IL29"/>
<comment type="subcellular location">
    <subcellularLocation>
        <location evidence="1">Cytoplasm</location>
        <location evidence="1">Cytoskeleton</location>
    </subcellularLocation>
</comment>
<evidence type="ECO:0000313" key="13">
    <source>
        <dbReference type="WBParaSite" id="nRc.2.0.1.t14123-RA"/>
    </source>
</evidence>
<accession>A0A915IL29</accession>
<dbReference type="GO" id="GO:0008270">
    <property type="term" value="F:zinc ion binding"/>
    <property type="evidence" value="ECO:0007669"/>
    <property type="project" value="UniProtKB-KW"/>
</dbReference>
<dbReference type="Pfam" id="PF01363">
    <property type="entry name" value="FYVE"/>
    <property type="match status" value="1"/>
</dbReference>
<dbReference type="Proteomes" id="UP000887565">
    <property type="component" value="Unplaced"/>
</dbReference>
<evidence type="ECO:0000256" key="5">
    <source>
        <dbReference type="ARBA" id="ARBA00022771"/>
    </source>
</evidence>
<dbReference type="Gene3D" id="1.20.900.10">
    <property type="entry name" value="Dbl homology (DH) domain"/>
    <property type="match status" value="1"/>
</dbReference>
<reference evidence="13" key="1">
    <citation type="submission" date="2022-11" db="UniProtKB">
        <authorList>
            <consortium name="WormBaseParasite"/>
        </authorList>
    </citation>
    <scope>IDENTIFICATION</scope>
</reference>
<evidence type="ECO:0000256" key="6">
    <source>
        <dbReference type="ARBA" id="ARBA00022833"/>
    </source>
</evidence>
<dbReference type="InterPro" id="IPR011993">
    <property type="entry name" value="PH-like_dom_sf"/>
</dbReference>
<keyword evidence="5 8" id="KW-0863">Zinc-finger</keyword>
<dbReference type="SUPFAM" id="SSF48065">
    <property type="entry name" value="DBL homology domain (DH-domain)"/>
    <property type="match status" value="1"/>
</dbReference>
<dbReference type="SMART" id="SM00325">
    <property type="entry name" value="RhoGEF"/>
    <property type="match status" value="1"/>
</dbReference>
<keyword evidence="2" id="KW-0963">Cytoplasm</keyword>
<dbReference type="Gene3D" id="3.30.40.10">
    <property type="entry name" value="Zinc/RING finger domain, C3HC4 (zinc finger)"/>
    <property type="match status" value="1"/>
</dbReference>
<dbReference type="InterPro" id="IPR011011">
    <property type="entry name" value="Znf_FYVE_PHD"/>
</dbReference>
<keyword evidence="12" id="KW-1185">Reference proteome</keyword>
<feature type="domain" description="PH" evidence="9">
    <location>
        <begin position="324"/>
        <end position="421"/>
    </location>
</feature>
<dbReference type="PANTHER" id="PTHR12673:SF267">
    <property type="entry name" value="PROTEIN CBG10230"/>
    <property type="match status" value="1"/>
</dbReference>
<dbReference type="SUPFAM" id="SSF50729">
    <property type="entry name" value="PH domain-like"/>
    <property type="match status" value="2"/>
</dbReference>
<dbReference type="SUPFAM" id="SSF57903">
    <property type="entry name" value="FYVE/PHD zinc finger"/>
    <property type="match status" value="1"/>
</dbReference>
<evidence type="ECO:0000256" key="3">
    <source>
        <dbReference type="ARBA" id="ARBA00022658"/>
    </source>
</evidence>
<dbReference type="WBParaSite" id="nRc.2.0.1.t14123-RA">
    <property type="protein sequence ID" value="nRc.2.0.1.t14123-RA"/>
    <property type="gene ID" value="nRc.2.0.1.g14123"/>
</dbReference>
<protein>
    <submittedName>
        <fullName evidence="13">Uncharacterized protein</fullName>
    </submittedName>
</protein>
<feature type="domain" description="FYVE-type" evidence="11">
    <location>
        <begin position="464"/>
        <end position="522"/>
    </location>
</feature>
<proteinExistence type="predicted"/>
<evidence type="ECO:0000259" key="10">
    <source>
        <dbReference type="PROSITE" id="PS50010"/>
    </source>
</evidence>
<organism evidence="12 13">
    <name type="scientific">Romanomermis culicivorax</name>
    <name type="common">Nematode worm</name>
    <dbReference type="NCBI Taxonomy" id="13658"/>
    <lineage>
        <taxon>Eukaryota</taxon>
        <taxon>Metazoa</taxon>
        <taxon>Ecdysozoa</taxon>
        <taxon>Nematoda</taxon>
        <taxon>Enoplea</taxon>
        <taxon>Dorylaimia</taxon>
        <taxon>Mermithida</taxon>
        <taxon>Mermithoidea</taxon>
        <taxon>Mermithidae</taxon>
        <taxon>Romanomermis</taxon>
    </lineage>
</organism>
<keyword evidence="4" id="KW-0479">Metal-binding</keyword>
<evidence type="ECO:0000256" key="2">
    <source>
        <dbReference type="ARBA" id="ARBA00022490"/>
    </source>
</evidence>
<keyword evidence="7" id="KW-0206">Cytoskeleton</keyword>
<dbReference type="InterPro" id="IPR000219">
    <property type="entry name" value="DH_dom"/>
</dbReference>
<dbReference type="GO" id="GO:0005737">
    <property type="term" value="C:cytoplasm"/>
    <property type="evidence" value="ECO:0007669"/>
    <property type="project" value="TreeGrafter"/>
</dbReference>
<dbReference type="Pfam" id="PF00169">
    <property type="entry name" value="PH"/>
    <property type="match status" value="1"/>
</dbReference>
<dbReference type="InterPro" id="IPR035899">
    <property type="entry name" value="DBL_dom_sf"/>
</dbReference>